<evidence type="ECO:0000256" key="1">
    <source>
        <dbReference type="SAM" id="MobiDB-lite"/>
    </source>
</evidence>
<feature type="signal peptide" evidence="2">
    <location>
        <begin position="1"/>
        <end position="18"/>
    </location>
</feature>
<feature type="region of interest" description="Disordered" evidence="1">
    <location>
        <begin position="19"/>
        <end position="119"/>
    </location>
</feature>
<organism evidence="3 4">
    <name type="scientific">Streptomyces thermospinosisporus</name>
    <dbReference type="NCBI Taxonomy" id="161482"/>
    <lineage>
        <taxon>Bacteria</taxon>
        <taxon>Bacillati</taxon>
        <taxon>Actinomycetota</taxon>
        <taxon>Actinomycetes</taxon>
        <taxon>Kitasatosporales</taxon>
        <taxon>Streptomycetaceae</taxon>
        <taxon>Streptomyces</taxon>
    </lineage>
</organism>
<evidence type="ECO:0008006" key="5">
    <source>
        <dbReference type="Google" id="ProtNLM"/>
    </source>
</evidence>
<comment type="caution">
    <text evidence="3">The sequence shown here is derived from an EMBL/GenBank/DDBJ whole genome shotgun (WGS) entry which is preliminary data.</text>
</comment>
<keyword evidence="2" id="KW-0732">Signal</keyword>
<proteinExistence type="predicted"/>
<feature type="chain" id="PRO_5045392276" description="Secreted protein" evidence="2">
    <location>
        <begin position="19"/>
        <end position="130"/>
    </location>
</feature>
<name>A0ABP4JDR1_9ACTN</name>
<sequence>MVLLASVLLLFLRLPALAGQPPSTADAGPASAVRTQTAPRDTLPEGAGTPGHGETDASAHRPVARSVRTASVTTAGHPAEDPRHTTDGTFADELAAHRPGPAGAPPAGDPPRPAPGGTARAAVVLQTFRC</sequence>
<dbReference type="Proteomes" id="UP001500973">
    <property type="component" value="Unassembled WGS sequence"/>
</dbReference>
<keyword evidence="4" id="KW-1185">Reference proteome</keyword>
<dbReference type="EMBL" id="BAAAIZ010000009">
    <property type="protein sequence ID" value="GAA1416411.1"/>
    <property type="molecule type" value="Genomic_DNA"/>
</dbReference>
<evidence type="ECO:0000313" key="4">
    <source>
        <dbReference type="Proteomes" id="UP001500973"/>
    </source>
</evidence>
<accession>A0ABP4JDR1</accession>
<reference evidence="4" key="1">
    <citation type="journal article" date="2019" name="Int. J. Syst. Evol. Microbiol.">
        <title>The Global Catalogue of Microorganisms (GCM) 10K type strain sequencing project: providing services to taxonomists for standard genome sequencing and annotation.</title>
        <authorList>
            <consortium name="The Broad Institute Genomics Platform"/>
            <consortium name="The Broad Institute Genome Sequencing Center for Infectious Disease"/>
            <person name="Wu L."/>
            <person name="Ma J."/>
        </authorList>
    </citation>
    <scope>NUCLEOTIDE SEQUENCE [LARGE SCALE GENOMIC DNA]</scope>
    <source>
        <strain evidence="4">JCM 11756</strain>
    </source>
</reference>
<gene>
    <name evidence="3" type="ORF">GCM10009601_08190</name>
</gene>
<protein>
    <recommendedName>
        <fullName evidence="5">Secreted protein</fullName>
    </recommendedName>
</protein>
<evidence type="ECO:0000256" key="2">
    <source>
        <dbReference type="SAM" id="SignalP"/>
    </source>
</evidence>
<evidence type="ECO:0000313" key="3">
    <source>
        <dbReference type="EMBL" id="GAA1416411.1"/>
    </source>
</evidence>
<feature type="compositionally biased region" description="Pro residues" evidence="1">
    <location>
        <begin position="102"/>
        <end position="114"/>
    </location>
</feature>